<dbReference type="EMBL" id="FOMX01000008">
    <property type="protein sequence ID" value="SFE07524.1"/>
    <property type="molecule type" value="Genomic_DNA"/>
</dbReference>
<keyword evidence="7 11" id="KW-0808">Transferase</keyword>
<evidence type="ECO:0000256" key="11">
    <source>
        <dbReference type="RuleBase" id="RU361138"/>
    </source>
</evidence>
<keyword evidence="8 11" id="KW-0450">Lipoyl</keyword>
<comment type="pathway">
    <text evidence="2 11">Amino-acid degradation; L-lysine degradation via saccharopine pathway; glutaryl-CoA from L-lysine: step 6/6.</text>
</comment>
<dbReference type="PROSITE" id="PS50968">
    <property type="entry name" value="BIOTINYL_LIPOYL"/>
    <property type="match status" value="1"/>
</dbReference>
<dbReference type="RefSeq" id="WP_096331239.1">
    <property type="nucleotide sequence ID" value="NZ_FOMX01000008.1"/>
</dbReference>
<comment type="catalytic activity">
    <reaction evidence="10 11">
        <text>N(6)-[(R)-dihydrolipoyl]-L-lysyl-[protein] + succinyl-CoA = N(6)-[(R)-S(8)-succinyldihydrolipoyl]-L-lysyl-[protein] + CoA</text>
        <dbReference type="Rhea" id="RHEA:15213"/>
        <dbReference type="Rhea" id="RHEA-COMP:10475"/>
        <dbReference type="Rhea" id="RHEA-COMP:20092"/>
        <dbReference type="ChEBI" id="CHEBI:57287"/>
        <dbReference type="ChEBI" id="CHEBI:57292"/>
        <dbReference type="ChEBI" id="CHEBI:83100"/>
        <dbReference type="ChEBI" id="CHEBI:83120"/>
        <dbReference type="EC" id="2.3.1.61"/>
    </reaction>
</comment>
<dbReference type="InterPro" id="IPR001078">
    <property type="entry name" value="2-oxoacid_DH_actylTfrase"/>
</dbReference>
<evidence type="ECO:0000256" key="8">
    <source>
        <dbReference type="ARBA" id="ARBA00022823"/>
    </source>
</evidence>
<organism evidence="15 16">
    <name type="scientific">Nannocystis exedens</name>
    <dbReference type="NCBI Taxonomy" id="54"/>
    <lineage>
        <taxon>Bacteria</taxon>
        <taxon>Pseudomonadati</taxon>
        <taxon>Myxococcota</taxon>
        <taxon>Polyangia</taxon>
        <taxon>Nannocystales</taxon>
        <taxon>Nannocystaceae</taxon>
        <taxon>Nannocystis</taxon>
    </lineage>
</organism>
<evidence type="ECO:0000256" key="4">
    <source>
        <dbReference type="ARBA" id="ARBA00012945"/>
    </source>
</evidence>
<dbReference type="Pfam" id="PF00364">
    <property type="entry name" value="Biotin_lipoyl"/>
    <property type="match status" value="1"/>
</dbReference>
<dbReference type="PANTHER" id="PTHR43416:SF5">
    <property type="entry name" value="DIHYDROLIPOYLLYSINE-RESIDUE SUCCINYLTRANSFERASE COMPONENT OF 2-OXOGLUTARATE DEHYDROGENASE COMPLEX, MITOCHONDRIAL"/>
    <property type="match status" value="1"/>
</dbReference>
<feature type="domain" description="Lipoyl-binding" evidence="13">
    <location>
        <begin position="2"/>
        <end position="77"/>
    </location>
</feature>
<dbReference type="PROSITE" id="PS00189">
    <property type="entry name" value="LIPOYL"/>
    <property type="match status" value="1"/>
</dbReference>
<dbReference type="Gene3D" id="2.40.50.100">
    <property type="match status" value="1"/>
</dbReference>
<dbReference type="InterPro" id="IPR003016">
    <property type="entry name" value="2-oxoA_DH_lipoyl-BS"/>
</dbReference>
<keyword evidence="6 11" id="KW-0816">Tricarboxylic acid cycle</keyword>
<reference evidence="16" key="1">
    <citation type="submission" date="2016-10" db="EMBL/GenBank/DDBJ databases">
        <authorList>
            <person name="Varghese N."/>
            <person name="Submissions S."/>
        </authorList>
    </citation>
    <scope>NUCLEOTIDE SEQUENCE [LARGE SCALE GENOMIC DNA]</scope>
    <source>
        <strain evidence="16">ATCC 25963</strain>
    </source>
</reference>
<dbReference type="Pfam" id="PF02817">
    <property type="entry name" value="E3_binding"/>
    <property type="match status" value="1"/>
</dbReference>
<dbReference type="PANTHER" id="PTHR43416">
    <property type="entry name" value="DIHYDROLIPOYLLYSINE-RESIDUE SUCCINYLTRANSFERASE COMPONENT OF 2-OXOGLUTARATE DEHYDROGENASE COMPLEX, MITOCHONDRIAL-RELATED"/>
    <property type="match status" value="1"/>
</dbReference>
<sequence length="442" mass="46123">MPSPIKVPPLGESITEAVVSSWRVKAGDRVAVDQPLVELETDKITVEVPSPAAGVIAEISAEQGAKVNVGDTIGLIGEAGAAPAPSGTSPAPGASGQAPSDRSQQAAAAPAQPQVQAQPQAKAGGEPMPAARAEAGRTGVDLGSVEGTGRGGRVLKEDVQRAAAAQAQSAPAQPAPAQPVPAQPAEAKKPAPAAESKPAAPPPTPRPQAGGREEIVAMTPLRRRVAERLVQAQQTAAILTTFNEVDMSAVYRLRNAYKQGFVDKHGVKLGFMSFFVKAAVSALQAFPAVNAEIRGDDIVYKRYYDIGVAVGGGKGLVVPVVRGADQLGFADIEKEIARLAVRARENKLTLDELSGGTFTISNGGIYGSMLSTPILNPPQTGILGLHNVVERPVAVNGQVEIRPVMYLALSYDHRLVDGREAVQFLVHIKERIEAPERLLLDV</sequence>
<dbReference type="NCBIfam" id="NF004309">
    <property type="entry name" value="PRK05704.1"/>
    <property type="match status" value="1"/>
</dbReference>
<protein>
    <recommendedName>
        <fullName evidence="5 11">Dihydrolipoyllysine-residue succinyltransferase component of 2-oxoglutarate dehydrogenase complex</fullName>
        <ecNumber evidence="4 11">2.3.1.61</ecNumber>
    </recommendedName>
    <alternativeName>
        <fullName evidence="11">2-oxoglutarate dehydrogenase complex component E2</fullName>
    </alternativeName>
</protein>
<evidence type="ECO:0000256" key="9">
    <source>
        <dbReference type="ARBA" id="ARBA00023315"/>
    </source>
</evidence>
<gene>
    <name evidence="15" type="ORF">SAMN02745121_02908</name>
</gene>
<dbReference type="GO" id="GO:0004149">
    <property type="term" value="F:dihydrolipoyllysine-residue succinyltransferase activity"/>
    <property type="evidence" value="ECO:0007669"/>
    <property type="project" value="UniProtKB-UniRule"/>
</dbReference>
<evidence type="ECO:0000256" key="12">
    <source>
        <dbReference type="SAM" id="MobiDB-lite"/>
    </source>
</evidence>
<dbReference type="GO" id="GO:0005829">
    <property type="term" value="C:cytosol"/>
    <property type="evidence" value="ECO:0007669"/>
    <property type="project" value="TreeGrafter"/>
</dbReference>
<feature type="compositionally biased region" description="Low complexity" evidence="12">
    <location>
        <begin position="79"/>
        <end position="121"/>
    </location>
</feature>
<dbReference type="AlphaFoldDB" id="A0A1I1XJD5"/>
<evidence type="ECO:0000256" key="5">
    <source>
        <dbReference type="ARBA" id="ARBA00019511"/>
    </source>
</evidence>
<evidence type="ECO:0000313" key="15">
    <source>
        <dbReference type="EMBL" id="SFE07524.1"/>
    </source>
</evidence>
<keyword evidence="16" id="KW-1185">Reference proteome</keyword>
<name>A0A1I1XJD5_9BACT</name>
<dbReference type="InterPro" id="IPR000089">
    <property type="entry name" value="Biotin_lipoyl"/>
</dbReference>
<dbReference type="SUPFAM" id="SSF51230">
    <property type="entry name" value="Single hybrid motif"/>
    <property type="match status" value="1"/>
</dbReference>
<feature type="region of interest" description="Disordered" evidence="12">
    <location>
        <begin position="77"/>
        <end position="212"/>
    </location>
</feature>
<dbReference type="Proteomes" id="UP000199400">
    <property type="component" value="Unassembled WGS sequence"/>
</dbReference>
<keyword evidence="9 11" id="KW-0012">Acyltransferase</keyword>
<dbReference type="Gene3D" id="4.10.320.10">
    <property type="entry name" value="E3-binding domain"/>
    <property type="match status" value="1"/>
</dbReference>
<feature type="compositionally biased region" description="Pro residues" evidence="12">
    <location>
        <begin position="173"/>
        <end position="182"/>
    </location>
</feature>
<dbReference type="Pfam" id="PF00198">
    <property type="entry name" value="2-oxoacid_dh"/>
    <property type="match status" value="1"/>
</dbReference>
<dbReference type="InterPro" id="IPR011053">
    <property type="entry name" value="Single_hybrid_motif"/>
</dbReference>
<dbReference type="InterPro" id="IPR050537">
    <property type="entry name" value="2-oxoacid_dehydrogenase"/>
</dbReference>
<evidence type="ECO:0000256" key="10">
    <source>
        <dbReference type="ARBA" id="ARBA00052761"/>
    </source>
</evidence>
<proteinExistence type="inferred from homology"/>
<feature type="compositionally biased region" description="Low complexity" evidence="12">
    <location>
        <begin position="161"/>
        <end position="172"/>
    </location>
</feature>
<dbReference type="FunFam" id="3.30.559.10:FF:000007">
    <property type="entry name" value="Dihydrolipoamide acetyltransferase component of pyruvate dehydrogenase complex"/>
    <property type="match status" value="1"/>
</dbReference>
<dbReference type="EC" id="2.3.1.61" evidence="4 11"/>
<evidence type="ECO:0000256" key="7">
    <source>
        <dbReference type="ARBA" id="ARBA00022679"/>
    </source>
</evidence>
<evidence type="ECO:0000256" key="2">
    <source>
        <dbReference type="ARBA" id="ARBA00005145"/>
    </source>
</evidence>
<comment type="cofactor">
    <cofactor evidence="11">
        <name>(R)-lipoate</name>
        <dbReference type="ChEBI" id="CHEBI:83088"/>
    </cofactor>
    <text evidence="11">Binds 1 lipoyl cofactor covalently.</text>
</comment>
<dbReference type="GO" id="GO:0045252">
    <property type="term" value="C:oxoglutarate dehydrogenase complex"/>
    <property type="evidence" value="ECO:0007669"/>
    <property type="project" value="UniProtKB-UniRule"/>
</dbReference>
<dbReference type="InterPro" id="IPR036625">
    <property type="entry name" value="E3-bd_dom_sf"/>
</dbReference>
<feature type="domain" description="Peripheral subunit-binding (PSBD)" evidence="14">
    <location>
        <begin position="126"/>
        <end position="163"/>
    </location>
</feature>
<accession>A0A1I1XJD5</accession>
<comment type="function">
    <text evidence="1 11">E2 component of the 2-oxoglutarate dehydrogenase (OGDH) complex which catalyzes the second step in the conversion of 2-oxoglutarate to succinyl-CoA and CO(2).</text>
</comment>
<comment type="similarity">
    <text evidence="3 11">Belongs to the 2-oxoacid dehydrogenase family.</text>
</comment>
<dbReference type="InterPro" id="IPR023213">
    <property type="entry name" value="CAT-like_dom_sf"/>
</dbReference>
<dbReference type="CDD" id="cd06849">
    <property type="entry name" value="lipoyl_domain"/>
    <property type="match status" value="1"/>
</dbReference>
<dbReference type="OrthoDB" id="9805770at2"/>
<evidence type="ECO:0000256" key="3">
    <source>
        <dbReference type="ARBA" id="ARBA00007317"/>
    </source>
</evidence>
<dbReference type="SUPFAM" id="SSF47005">
    <property type="entry name" value="Peripheral subunit-binding domain of 2-oxo acid dehydrogenase complex"/>
    <property type="match status" value="1"/>
</dbReference>
<dbReference type="GO" id="GO:0033512">
    <property type="term" value="P:L-lysine catabolic process to acetyl-CoA via saccharopine"/>
    <property type="evidence" value="ECO:0007669"/>
    <property type="project" value="UniProtKB-UniRule"/>
</dbReference>
<dbReference type="Gene3D" id="3.30.559.10">
    <property type="entry name" value="Chloramphenicol acetyltransferase-like domain"/>
    <property type="match status" value="1"/>
</dbReference>
<evidence type="ECO:0000313" key="16">
    <source>
        <dbReference type="Proteomes" id="UP000199400"/>
    </source>
</evidence>
<dbReference type="SUPFAM" id="SSF52777">
    <property type="entry name" value="CoA-dependent acyltransferases"/>
    <property type="match status" value="1"/>
</dbReference>
<evidence type="ECO:0000256" key="1">
    <source>
        <dbReference type="ARBA" id="ARBA00004052"/>
    </source>
</evidence>
<dbReference type="GO" id="GO:0006099">
    <property type="term" value="P:tricarboxylic acid cycle"/>
    <property type="evidence" value="ECO:0007669"/>
    <property type="project" value="UniProtKB-UniRule"/>
</dbReference>
<dbReference type="PROSITE" id="PS51826">
    <property type="entry name" value="PSBD"/>
    <property type="match status" value="1"/>
</dbReference>
<evidence type="ECO:0000259" key="14">
    <source>
        <dbReference type="PROSITE" id="PS51826"/>
    </source>
</evidence>
<dbReference type="STRING" id="54.SAMN02745121_02908"/>
<evidence type="ECO:0000259" key="13">
    <source>
        <dbReference type="PROSITE" id="PS50968"/>
    </source>
</evidence>
<dbReference type="UniPathway" id="UPA00868">
    <property type="reaction ID" value="UER00840"/>
</dbReference>
<dbReference type="InterPro" id="IPR004167">
    <property type="entry name" value="PSBD"/>
</dbReference>
<dbReference type="InterPro" id="IPR006255">
    <property type="entry name" value="SucB"/>
</dbReference>
<evidence type="ECO:0000256" key="6">
    <source>
        <dbReference type="ARBA" id="ARBA00022532"/>
    </source>
</evidence>
<dbReference type="NCBIfam" id="TIGR01347">
    <property type="entry name" value="sucB"/>
    <property type="match status" value="1"/>
</dbReference>